<evidence type="ECO:0000256" key="9">
    <source>
        <dbReference type="ARBA" id="ARBA00034075"/>
    </source>
</evidence>
<evidence type="ECO:0000256" key="8">
    <source>
        <dbReference type="ARBA" id="ARBA00023157"/>
    </source>
</evidence>
<dbReference type="GO" id="GO:0045493">
    <property type="term" value="P:xylan catabolic process"/>
    <property type="evidence" value="ECO:0007669"/>
    <property type="project" value="UniProtKB-KW"/>
</dbReference>
<evidence type="ECO:0000256" key="3">
    <source>
        <dbReference type="ARBA" id="ARBA00022651"/>
    </source>
</evidence>
<accession>A0A553HND6</accession>
<dbReference type="Proteomes" id="UP000319160">
    <property type="component" value="Unassembled WGS sequence"/>
</dbReference>
<dbReference type="AlphaFoldDB" id="A0A553HND6"/>
<evidence type="ECO:0000256" key="2">
    <source>
        <dbReference type="ARBA" id="ARBA00022487"/>
    </source>
</evidence>
<dbReference type="EMBL" id="VFLP01000067">
    <property type="protein sequence ID" value="TRX89475.1"/>
    <property type="molecule type" value="Genomic_DNA"/>
</dbReference>
<evidence type="ECO:0000256" key="6">
    <source>
        <dbReference type="ARBA" id="ARBA00022801"/>
    </source>
</evidence>
<dbReference type="InterPro" id="IPR011118">
    <property type="entry name" value="Tannase/feruloyl_esterase"/>
</dbReference>
<evidence type="ECO:0000313" key="11">
    <source>
        <dbReference type="EMBL" id="TRX89475.1"/>
    </source>
</evidence>
<evidence type="ECO:0000256" key="5">
    <source>
        <dbReference type="ARBA" id="ARBA00022729"/>
    </source>
</evidence>
<keyword evidence="12" id="KW-1185">Reference proteome</keyword>
<keyword evidence="6 10" id="KW-0378">Hydrolase</keyword>
<keyword evidence="3" id="KW-0119">Carbohydrate metabolism</keyword>
<sequence>MQLQNNFTPHIQEATTMARIAWTLFAARSLAAVITNSDNFETQCLNFKPQVQNATLNHLEYVPAGTTLAFPDNDPSCARPSQPVIVDLCRIALSVPTSQRSGFIYELWLPESWNGRTMATGNGGLDGCIKYEDIAYGAANGFSRLHTSVEIGKELTSLFYGNKTGKSYYLGCSLGGRQGIGNAEKFPADFDGIVAGAPAVDFNSLYSWRASFFPLTGNTSSPGFISSDTWKTTIHNEVLKQCDIIDGVEDGIIEDPVLCHVDTERLLCGYNNSTSTDCLSAAQVEIVKTVYDDYLWPNGTLLYPRPNPGNELLASDGLYSGSPFSPSADWFKYAILENPSWDPATYTISDALLAVEKNPATIATWPTSLAPFQANGGKILTYHGQQDQQISSLNSIRFWNRLSTGMDYDAGKMDAFYRLFRIPGMNHCAGGPGAWTVGQGGYAPSYSIPFDTQHNVLAAIVDWVENGVAPDEIVGTKYTNDSAAAGISFQHRHCRYPYRSTYSGEGDPLDIESWHCVNFGGYQI</sequence>
<proteinExistence type="inferred from homology"/>
<evidence type="ECO:0000256" key="10">
    <source>
        <dbReference type="RuleBase" id="RU361238"/>
    </source>
</evidence>
<keyword evidence="5" id="KW-0732">Signal</keyword>
<comment type="caution">
    <text evidence="11">The sequence shown here is derived from an EMBL/GenBank/DDBJ whole genome shotgun (WGS) entry which is preliminary data.</text>
</comment>
<evidence type="ECO:0000256" key="1">
    <source>
        <dbReference type="ARBA" id="ARBA00006249"/>
    </source>
</evidence>
<dbReference type="PANTHER" id="PTHR33938">
    <property type="entry name" value="FERULOYL ESTERASE B-RELATED"/>
    <property type="match status" value="1"/>
</dbReference>
<name>A0A553HND6_9PEZI</name>
<comment type="similarity">
    <text evidence="1 10">Belongs to the tannase family.</text>
</comment>
<dbReference type="PANTHER" id="PTHR33938:SF15">
    <property type="entry name" value="FERULOYL ESTERASE B-RELATED"/>
    <property type="match status" value="1"/>
</dbReference>
<dbReference type="SUPFAM" id="SSF53474">
    <property type="entry name" value="alpha/beta-Hydrolases"/>
    <property type="match status" value="1"/>
</dbReference>
<protein>
    <recommendedName>
        <fullName evidence="10">Carboxylic ester hydrolase</fullName>
        <ecNumber evidence="10">3.1.1.-</ecNumber>
    </recommendedName>
</protein>
<gene>
    <name evidence="11" type="ORF">FHL15_009644</name>
</gene>
<comment type="catalytic activity">
    <reaction evidence="9">
        <text>feruloyl-polysaccharide + H2O = ferulate + polysaccharide.</text>
        <dbReference type="EC" id="3.1.1.73"/>
    </reaction>
</comment>
<keyword evidence="3" id="KW-0858">Xylan degradation</keyword>
<keyword evidence="4" id="KW-0479">Metal-binding</keyword>
<keyword evidence="3" id="KW-0624">Polysaccharide degradation</keyword>
<keyword evidence="8" id="KW-1015">Disulfide bond</keyword>
<dbReference type="EC" id="3.1.1.-" evidence="10"/>
<evidence type="ECO:0000256" key="4">
    <source>
        <dbReference type="ARBA" id="ARBA00022723"/>
    </source>
</evidence>
<dbReference type="GO" id="GO:0046872">
    <property type="term" value="F:metal ion binding"/>
    <property type="evidence" value="ECO:0007669"/>
    <property type="project" value="UniProtKB-KW"/>
</dbReference>
<dbReference type="Pfam" id="PF07519">
    <property type="entry name" value="Tannase"/>
    <property type="match status" value="2"/>
</dbReference>
<evidence type="ECO:0000256" key="7">
    <source>
        <dbReference type="ARBA" id="ARBA00022837"/>
    </source>
</evidence>
<dbReference type="InterPro" id="IPR029058">
    <property type="entry name" value="AB_hydrolase_fold"/>
</dbReference>
<reference evidence="12" key="1">
    <citation type="submission" date="2019-06" db="EMBL/GenBank/DDBJ databases">
        <title>Draft genome sequence of the griseofulvin-producing fungus Xylaria cubensis strain G536.</title>
        <authorList>
            <person name="Mead M.E."/>
            <person name="Raja H.A."/>
            <person name="Steenwyk J.L."/>
            <person name="Knowles S.L."/>
            <person name="Oberlies N.H."/>
            <person name="Rokas A."/>
        </authorList>
    </citation>
    <scope>NUCLEOTIDE SEQUENCE [LARGE SCALE GENOMIC DNA]</scope>
    <source>
        <strain evidence="12">G536</strain>
    </source>
</reference>
<dbReference type="OrthoDB" id="3039123at2759"/>
<keyword evidence="2" id="KW-0719">Serine esterase</keyword>
<keyword evidence="7" id="KW-0106">Calcium</keyword>
<evidence type="ECO:0000313" key="12">
    <source>
        <dbReference type="Proteomes" id="UP000319160"/>
    </source>
</evidence>
<dbReference type="GO" id="GO:0030600">
    <property type="term" value="F:feruloyl esterase activity"/>
    <property type="evidence" value="ECO:0007669"/>
    <property type="project" value="UniProtKB-EC"/>
</dbReference>
<organism evidence="11 12">
    <name type="scientific">Xylaria flabelliformis</name>
    <dbReference type="NCBI Taxonomy" id="2512241"/>
    <lineage>
        <taxon>Eukaryota</taxon>
        <taxon>Fungi</taxon>
        <taxon>Dikarya</taxon>
        <taxon>Ascomycota</taxon>
        <taxon>Pezizomycotina</taxon>
        <taxon>Sordariomycetes</taxon>
        <taxon>Xylariomycetidae</taxon>
        <taxon>Xylariales</taxon>
        <taxon>Xylariaceae</taxon>
        <taxon>Xylaria</taxon>
    </lineage>
</organism>